<name>A0A1Y4M6Q4_9FIRM</name>
<proteinExistence type="predicted"/>
<organism evidence="2 3">
    <name type="scientific">Anaerotruncus colihominis</name>
    <dbReference type="NCBI Taxonomy" id="169435"/>
    <lineage>
        <taxon>Bacteria</taxon>
        <taxon>Bacillati</taxon>
        <taxon>Bacillota</taxon>
        <taxon>Clostridia</taxon>
        <taxon>Eubacteriales</taxon>
        <taxon>Oscillospiraceae</taxon>
        <taxon>Anaerotruncus</taxon>
    </lineage>
</organism>
<evidence type="ECO:0000313" key="2">
    <source>
        <dbReference type="EMBL" id="OUP62372.1"/>
    </source>
</evidence>
<dbReference type="RefSeq" id="WP_087303658.1">
    <property type="nucleotide sequence ID" value="NZ_JADPBN010000015.1"/>
</dbReference>
<protein>
    <submittedName>
        <fullName evidence="2">Uncharacterized protein</fullName>
    </submittedName>
</protein>
<accession>A0A1Y4M6Q4</accession>
<keyword evidence="1" id="KW-1133">Transmembrane helix</keyword>
<reference evidence="3" key="1">
    <citation type="submission" date="2017-04" db="EMBL/GenBank/DDBJ databases">
        <title>Function of individual gut microbiota members based on whole genome sequencing of pure cultures obtained from chicken caecum.</title>
        <authorList>
            <person name="Medvecky M."/>
            <person name="Cejkova D."/>
            <person name="Polansky O."/>
            <person name="Karasova D."/>
            <person name="Kubasova T."/>
            <person name="Cizek A."/>
            <person name="Rychlik I."/>
        </authorList>
    </citation>
    <scope>NUCLEOTIDE SEQUENCE [LARGE SCALE GENOMIC DNA]</scope>
    <source>
        <strain evidence="3">An175</strain>
    </source>
</reference>
<dbReference type="AlphaFoldDB" id="A0A1Y4M6Q4"/>
<feature type="transmembrane region" description="Helical" evidence="1">
    <location>
        <begin position="86"/>
        <end position="104"/>
    </location>
</feature>
<sequence>MPSFQITGPQGQEIELYTQSAPEEAAADANAGDENSDMIVMNTPAETALSGYSGGKYYTPQYTTENFYTPWGKESLDIGLSYLKNAAGVLGIVLLLVFAVPYVVHAFSSIIHRVQEVLQK</sequence>
<keyword evidence="1" id="KW-0472">Membrane</keyword>
<evidence type="ECO:0000256" key="1">
    <source>
        <dbReference type="SAM" id="Phobius"/>
    </source>
</evidence>
<keyword evidence="1" id="KW-0812">Transmembrane</keyword>
<evidence type="ECO:0000313" key="3">
    <source>
        <dbReference type="Proteomes" id="UP000196386"/>
    </source>
</evidence>
<dbReference type="EMBL" id="NFKP01000089">
    <property type="protein sequence ID" value="OUP62372.1"/>
    <property type="molecule type" value="Genomic_DNA"/>
</dbReference>
<dbReference type="Proteomes" id="UP000196386">
    <property type="component" value="Unassembled WGS sequence"/>
</dbReference>
<comment type="caution">
    <text evidence="2">The sequence shown here is derived from an EMBL/GenBank/DDBJ whole genome shotgun (WGS) entry which is preliminary data.</text>
</comment>
<gene>
    <name evidence="2" type="ORF">B5F11_20830</name>
</gene>